<evidence type="ECO:0000256" key="2">
    <source>
        <dbReference type="SAM" id="SignalP"/>
    </source>
</evidence>
<keyword evidence="2" id="KW-0732">Signal</keyword>
<feature type="chain" id="PRO_5047417684" evidence="2">
    <location>
        <begin position="20"/>
        <end position="243"/>
    </location>
</feature>
<dbReference type="PANTHER" id="PTHR35936">
    <property type="entry name" value="MEMBRANE-BOUND LYTIC MUREIN TRANSGLYCOSYLASE F"/>
    <property type="match status" value="1"/>
</dbReference>
<dbReference type="PANTHER" id="PTHR35936:SF6">
    <property type="entry name" value="AMINO ACID ABC TRANSPORTER SUBSTRATE-BINDING PAAT FAMILY PROTEIN"/>
    <property type="match status" value="1"/>
</dbReference>
<evidence type="ECO:0000313" key="3">
    <source>
        <dbReference type="EMBL" id="MEL7558981.1"/>
    </source>
</evidence>
<dbReference type="RefSeq" id="WP_342406135.1">
    <property type="nucleotide sequence ID" value="NZ_JBCFXD010000004.1"/>
</dbReference>
<evidence type="ECO:0000256" key="1">
    <source>
        <dbReference type="ARBA" id="ARBA00010333"/>
    </source>
</evidence>
<accession>A0ABU9M5Q3</accession>
<dbReference type="EMBL" id="JBCFXD010000004">
    <property type="protein sequence ID" value="MEL7558981.1"/>
    <property type="molecule type" value="Genomic_DNA"/>
</dbReference>
<reference evidence="3 4" key="1">
    <citation type="submission" date="2024-04" db="EMBL/GenBank/DDBJ databases">
        <title>Draft Genome Sequence of Isolates Cultured from Underwater Hawaii Seamounts in the North Pacific Ocean.</title>
        <authorList>
            <person name="Sharma I."/>
            <person name="Darden B."/>
            <person name="Creggett J."/>
            <person name="Taylor S."/>
            <person name="Grant M.P."/>
            <person name="Scott J."/>
            <person name="Attles S."/>
            <person name="Walker S."/>
            <person name="Johnson G."/>
            <person name="St. Cloud C."/>
        </authorList>
    </citation>
    <scope>NUCLEOTIDE SEQUENCE [LARGE SCALE GENOMIC DNA]</scope>
    <source>
        <strain evidence="3 4">03GJ23</strain>
    </source>
</reference>
<feature type="signal peptide" evidence="2">
    <location>
        <begin position="1"/>
        <end position="19"/>
    </location>
</feature>
<dbReference type="Gene3D" id="3.40.190.10">
    <property type="entry name" value="Periplasmic binding protein-like II"/>
    <property type="match status" value="2"/>
</dbReference>
<dbReference type="Proteomes" id="UP001467669">
    <property type="component" value="Unassembled WGS sequence"/>
</dbReference>
<proteinExistence type="inferred from homology"/>
<name>A0ABU9M5Q3_STUCH</name>
<keyword evidence="4" id="KW-1185">Reference proteome</keyword>
<sequence length="243" mass="27548">MRALIIAVSLLLYPAWAQAADPPLRFSVSDSSTMPMIDLQNGQPVDGILHDLHRRIAERVGRKAEELVMSRARIQPLLAEGAVDVSCYMNPAWLAETHASYRWSVPFMNQRSILVARPGTSPAKLWSLRGRRIGTVLGFYYPETDVAFRDGTLIRDDARTEHQVLEKLAAGRNQYALSTQVALDWFHRNRPAGRELQIVDRLSEYSIHCIVRDEPDVPAREILDVMKQMQHDGEFGAILANYR</sequence>
<dbReference type="SUPFAM" id="SSF53850">
    <property type="entry name" value="Periplasmic binding protein-like II"/>
    <property type="match status" value="1"/>
</dbReference>
<comment type="similarity">
    <text evidence="1">Belongs to the bacterial solute-binding protein 3 family.</text>
</comment>
<gene>
    <name evidence="3" type="ORF">AAGW23_09030</name>
</gene>
<evidence type="ECO:0000313" key="4">
    <source>
        <dbReference type="Proteomes" id="UP001467669"/>
    </source>
</evidence>
<protein>
    <submittedName>
        <fullName evidence="3">Transporter substrate-binding domain-containing protein</fullName>
    </submittedName>
</protein>
<comment type="caution">
    <text evidence="3">The sequence shown here is derived from an EMBL/GenBank/DDBJ whole genome shotgun (WGS) entry which is preliminary data.</text>
</comment>
<organism evidence="3 4">
    <name type="scientific">Stutzerimonas chloritidismutans</name>
    <name type="common">Pseudomonas chloritidismutans</name>
    <dbReference type="NCBI Taxonomy" id="203192"/>
    <lineage>
        <taxon>Bacteria</taxon>
        <taxon>Pseudomonadati</taxon>
        <taxon>Pseudomonadota</taxon>
        <taxon>Gammaproteobacteria</taxon>
        <taxon>Pseudomonadales</taxon>
        <taxon>Pseudomonadaceae</taxon>
        <taxon>Stutzerimonas</taxon>
    </lineage>
</organism>